<evidence type="ECO:0000313" key="2">
    <source>
        <dbReference type="Proteomes" id="UP000291485"/>
    </source>
</evidence>
<dbReference type="OrthoDB" id="5366082at2"/>
<dbReference type="RefSeq" id="WP_131559740.1">
    <property type="nucleotide sequence ID" value="NZ_SJSN01000010.1"/>
</dbReference>
<reference evidence="1 2" key="1">
    <citation type="submission" date="2019-02" db="EMBL/GenBank/DDBJ databases">
        <title>Pedobacter sp. RP-3-11 sp. nov., isolated from Arctic soil.</title>
        <authorList>
            <person name="Dahal R.H."/>
        </authorList>
    </citation>
    <scope>NUCLEOTIDE SEQUENCE [LARGE SCALE GENOMIC DNA]</scope>
    <source>
        <strain evidence="1 2">RP-3-11</strain>
    </source>
</reference>
<keyword evidence="2" id="KW-1185">Reference proteome</keyword>
<name>A0A4R0NYU6_9SPHI</name>
<protein>
    <submittedName>
        <fullName evidence="1">Molybdopterin-binding protein</fullName>
    </submittedName>
</protein>
<evidence type="ECO:0000313" key="1">
    <source>
        <dbReference type="EMBL" id="TCD07601.1"/>
    </source>
</evidence>
<dbReference type="SUPFAM" id="SSF56524">
    <property type="entry name" value="Oxidoreductase molybdopterin-binding domain"/>
    <property type="match status" value="1"/>
</dbReference>
<dbReference type="EMBL" id="SJSN01000010">
    <property type="protein sequence ID" value="TCD07601.1"/>
    <property type="molecule type" value="Genomic_DNA"/>
</dbReference>
<dbReference type="AlphaFoldDB" id="A0A4R0NYU6"/>
<sequence>MRYILPILLFLNLVAKAQESKQFVVDGKVKNKSTFDLGSLTQYKTVSLDSMVIFDHLLQRKSSIKNIKGVALKDILSNIIIDEPSPKRLSEYYLVFTASDNYKVVFSWNEIFNAKDGNNILILISFDTDPKKSEKGNIAMISTGDLAAGRRFVKGLNKISILQAN</sequence>
<organism evidence="1 2">
    <name type="scientific">Pedobacter frigidisoli</name>
    <dbReference type="NCBI Taxonomy" id="2530455"/>
    <lineage>
        <taxon>Bacteria</taxon>
        <taxon>Pseudomonadati</taxon>
        <taxon>Bacteroidota</taxon>
        <taxon>Sphingobacteriia</taxon>
        <taxon>Sphingobacteriales</taxon>
        <taxon>Sphingobacteriaceae</taxon>
        <taxon>Pedobacter</taxon>
    </lineage>
</organism>
<comment type="caution">
    <text evidence="1">The sequence shown here is derived from an EMBL/GenBank/DDBJ whole genome shotgun (WGS) entry which is preliminary data.</text>
</comment>
<proteinExistence type="predicted"/>
<accession>A0A4R0NYU6</accession>
<dbReference type="Proteomes" id="UP000291485">
    <property type="component" value="Unassembled WGS sequence"/>
</dbReference>
<gene>
    <name evidence="1" type="ORF">EZ449_13760</name>
</gene>
<dbReference type="InterPro" id="IPR036374">
    <property type="entry name" value="OxRdtase_Mopterin-bd_sf"/>
</dbReference>